<feature type="transmembrane region" description="Helical" evidence="11">
    <location>
        <begin position="17"/>
        <end position="37"/>
    </location>
</feature>
<protein>
    <recommendedName>
        <fullName evidence="9">Flagellar M-ring protein</fullName>
    </recommendedName>
</protein>
<comment type="caution">
    <text evidence="14">The sequence shown here is derived from an EMBL/GenBank/DDBJ whole genome shotgun (WGS) entry which is preliminary data.</text>
</comment>
<dbReference type="PATRIC" id="fig|1675527.3.peg.4199"/>
<evidence type="ECO:0000256" key="10">
    <source>
        <dbReference type="SAM" id="MobiDB-lite"/>
    </source>
</evidence>
<name>A0A0J9E8F3_9RHOB</name>
<dbReference type="GO" id="GO:0003774">
    <property type="term" value="F:cytoskeletal motor activity"/>
    <property type="evidence" value="ECO:0007669"/>
    <property type="project" value="InterPro"/>
</dbReference>
<evidence type="ECO:0000256" key="8">
    <source>
        <dbReference type="ARBA" id="ARBA00023143"/>
    </source>
</evidence>
<evidence type="ECO:0000256" key="1">
    <source>
        <dbReference type="ARBA" id="ARBA00004117"/>
    </source>
</evidence>
<dbReference type="STRING" id="1675527.AIOL_004006"/>
<evidence type="ECO:0000256" key="11">
    <source>
        <dbReference type="SAM" id="Phobius"/>
    </source>
</evidence>
<evidence type="ECO:0000256" key="3">
    <source>
        <dbReference type="ARBA" id="ARBA00007971"/>
    </source>
</evidence>
<feature type="region of interest" description="Disordered" evidence="10">
    <location>
        <begin position="271"/>
        <end position="329"/>
    </location>
</feature>
<dbReference type="AlphaFoldDB" id="A0A0J9E8F3"/>
<dbReference type="GO" id="GO:0071973">
    <property type="term" value="P:bacterial-type flagellum-dependent cell motility"/>
    <property type="evidence" value="ECO:0007669"/>
    <property type="project" value="InterPro"/>
</dbReference>
<keyword evidence="8 9" id="KW-0975">Bacterial flagellum</keyword>
<dbReference type="PANTHER" id="PTHR30046:SF0">
    <property type="entry name" value="FLAGELLAR M-RING PROTEIN"/>
    <property type="match status" value="1"/>
</dbReference>
<evidence type="ECO:0000259" key="12">
    <source>
        <dbReference type="Pfam" id="PF01514"/>
    </source>
</evidence>
<comment type="subcellular location">
    <subcellularLocation>
        <location evidence="1 9">Bacterial flagellum basal body</location>
    </subcellularLocation>
    <subcellularLocation>
        <location evidence="2">Cell membrane</location>
        <topology evidence="2">Multi-pass membrane protein</topology>
    </subcellularLocation>
</comment>
<sequence length="569" mass="59165">MQQILSVWSTLDARRRVTVLVATVAMFAAVLGLSRMASQPTMSLLYAGLDPTAAGEVVAALDQQGVNYDVRAGAIFVDAAQRDALRLTLAAEGLPAGNGQGYELLDSLSGFGTTSQMFDAAYWRAKEGELARTITASPQIKGARVHISNPSSNPFQRDLKPTASVTVTTASGGLSAAHAKAMKFLVSSAVAGLAPEDVAVIDGRGGLVMAGEDSPLSGGGADERSAELKQNIERLLEARVGHGNAVVEVAVETVTEREAIFERRFDPENRVAISSDTEERTTSASGSQGGSVTVASNLPDGDAGGNSNNSQSENSETRERVNYEVSETTREVVRSPGAIKKLSVAVLVDGIRTVDEALGESTWAPRSDEELETLRELVASVVGFDADRGDSITLRSLEFEPLISEVPESAPSLLQTLHIDAMSIIQLTVLALVALALGMFVVRPILSRPLDAAPALALPAAAAPIAATAAEPATAQSADGPELGGDTGLPDISLGALNGEIDDGPGPLPGAALVSGDGLLGAGGLPEIDIAGGNMSGDPVDRLRQLIDERKDETIEVLRSWMEDSEETA</sequence>
<feature type="domain" description="Flagellar M-ring C-terminal" evidence="13">
    <location>
        <begin position="236"/>
        <end position="399"/>
    </location>
</feature>
<feature type="compositionally biased region" description="Polar residues" evidence="10">
    <location>
        <begin position="282"/>
        <end position="296"/>
    </location>
</feature>
<dbReference type="Proteomes" id="UP000037178">
    <property type="component" value="Unassembled WGS sequence"/>
</dbReference>
<keyword evidence="14" id="KW-0282">Flagellum</keyword>
<keyword evidence="15" id="KW-1185">Reference proteome</keyword>
<feature type="transmembrane region" description="Helical" evidence="11">
    <location>
        <begin position="421"/>
        <end position="442"/>
    </location>
</feature>
<keyword evidence="14" id="KW-0966">Cell projection</keyword>
<evidence type="ECO:0000256" key="5">
    <source>
        <dbReference type="ARBA" id="ARBA00022692"/>
    </source>
</evidence>
<dbReference type="EMBL" id="LFTY01000002">
    <property type="protein sequence ID" value="KMW59025.1"/>
    <property type="molecule type" value="Genomic_DNA"/>
</dbReference>
<dbReference type="InterPro" id="IPR043427">
    <property type="entry name" value="YscJ/FliF"/>
</dbReference>
<comment type="similarity">
    <text evidence="3 9">Belongs to the FliF family.</text>
</comment>
<dbReference type="InterPro" id="IPR013556">
    <property type="entry name" value="Flag_M-ring_C"/>
</dbReference>
<accession>A0A0J9E8F3</accession>
<evidence type="ECO:0000259" key="13">
    <source>
        <dbReference type="Pfam" id="PF08345"/>
    </source>
</evidence>
<evidence type="ECO:0000256" key="2">
    <source>
        <dbReference type="ARBA" id="ARBA00004651"/>
    </source>
</evidence>
<dbReference type="NCBIfam" id="TIGR00206">
    <property type="entry name" value="fliF"/>
    <property type="match status" value="1"/>
</dbReference>
<dbReference type="Pfam" id="PF01514">
    <property type="entry name" value="YscJ_FliF"/>
    <property type="match status" value="1"/>
</dbReference>
<organism evidence="14 15">
    <name type="scientific">Candidatus Rhodobacter oscarellae</name>
    <dbReference type="NCBI Taxonomy" id="1675527"/>
    <lineage>
        <taxon>Bacteria</taxon>
        <taxon>Pseudomonadati</taxon>
        <taxon>Pseudomonadota</taxon>
        <taxon>Alphaproteobacteria</taxon>
        <taxon>Rhodobacterales</taxon>
        <taxon>Rhodobacter group</taxon>
        <taxon>Rhodobacter</taxon>
    </lineage>
</organism>
<reference evidence="14 15" key="1">
    <citation type="submission" date="2015-06" db="EMBL/GenBank/DDBJ databases">
        <title>Draft genome sequence of an Alphaproteobacteria species associated to the Mediterranean sponge Oscarella lobularis.</title>
        <authorList>
            <person name="Jourda C."/>
            <person name="Santini S."/>
            <person name="Claverie J.-M."/>
        </authorList>
    </citation>
    <scope>NUCLEOTIDE SEQUENCE [LARGE SCALE GENOMIC DNA]</scope>
    <source>
        <strain evidence="14">IGS</strain>
    </source>
</reference>
<dbReference type="GO" id="GO:0005886">
    <property type="term" value="C:plasma membrane"/>
    <property type="evidence" value="ECO:0007669"/>
    <property type="project" value="UniProtKB-SubCell"/>
</dbReference>
<dbReference type="Gene3D" id="3.30.300.30">
    <property type="match status" value="1"/>
</dbReference>
<gene>
    <name evidence="14" type="ORF">AIOL_004006</name>
</gene>
<dbReference type="Pfam" id="PF08345">
    <property type="entry name" value="YscJ_FliF_C"/>
    <property type="match status" value="1"/>
</dbReference>
<evidence type="ECO:0000313" key="14">
    <source>
        <dbReference type="EMBL" id="KMW59025.1"/>
    </source>
</evidence>
<dbReference type="RefSeq" id="WP_049644568.1">
    <property type="nucleotide sequence ID" value="NZ_LFTY01000002.1"/>
</dbReference>
<keyword evidence="4" id="KW-1003">Cell membrane</keyword>
<dbReference type="PRINTS" id="PR01009">
    <property type="entry name" value="FLGMRINGFLIF"/>
</dbReference>
<keyword evidence="7 11" id="KW-0472">Membrane</keyword>
<comment type="function">
    <text evidence="9">The M ring may be actively involved in energy transduction.</text>
</comment>
<keyword evidence="6 11" id="KW-1133">Transmembrane helix</keyword>
<dbReference type="OrthoDB" id="9807026at2"/>
<proteinExistence type="inferred from homology"/>
<feature type="compositionally biased region" description="Basic and acidic residues" evidence="10">
    <location>
        <begin position="315"/>
        <end position="329"/>
    </location>
</feature>
<dbReference type="InterPro" id="IPR006182">
    <property type="entry name" value="FliF_N_dom"/>
</dbReference>
<evidence type="ECO:0000256" key="9">
    <source>
        <dbReference type="PIRNR" id="PIRNR004862"/>
    </source>
</evidence>
<dbReference type="GO" id="GO:0009431">
    <property type="term" value="C:bacterial-type flagellum basal body, MS ring"/>
    <property type="evidence" value="ECO:0007669"/>
    <property type="project" value="InterPro"/>
</dbReference>
<dbReference type="PIRSF" id="PIRSF004862">
    <property type="entry name" value="FliF"/>
    <property type="match status" value="1"/>
</dbReference>
<keyword evidence="14" id="KW-0969">Cilium</keyword>
<dbReference type="InterPro" id="IPR000067">
    <property type="entry name" value="FlgMring_FliF"/>
</dbReference>
<evidence type="ECO:0000256" key="4">
    <source>
        <dbReference type="ARBA" id="ARBA00022475"/>
    </source>
</evidence>
<keyword evidence="5 11" id="KW-0812">Transmembrane</keyword>
<evidence type="ECO:0000313" key="15">
    <source>
        <dbReference type="Proteomes" id="UP000037178"/>
    </source>
</evidence>
<dbReference type="InterPro" id="IPR045851">
    <property type="entry name" value="AMP-bd_C_sf"/>
</dbReference>
<dbReference type="PANTHER" id="PTHR30046">
    <property type="entry name" value="FLAGELLAR M-RING PROTEIN"/>
    <property type="match status" value="1"/>
</dbReference>
<evidence type="ECO:0000256" key="6">
    <source>
        <dbReference type="ARBA" id="ARBA00022989"/>
    </source>
</evidence>
<feature type="domain" description="Flagellar M-ring N-terminal" evidence="12">
    <location>
        <begin position="38"/>
        <end position="207"/>
    </location>
</feature>
<evidence type="ECO:0000256" key="7">
    <source>
        <dbReference type="ARBA" id="ARBA00023136"/>
    </source>
</evidence>